<reference evidence="2 3" key="1">
    <citation type="journal article" date="2019" name="Nat. Ecol. Evol.">
        <title>Megaphylogeny resolves global patterns of mushroom evolution.</title>
        <authorList>
            <person name="Varga T."/>
            <person name="Krizsan K."/>
            <person name="Foldi C."/>
            <person name="Dima B."/>
            <person name="Sanchez-Garcia M."/>
            <person name="Sanchez-Ramirez S."/>
            <person name="Szollosi G.J."/>
            <person name="Szarkandi J.G."/>
            <person name="Papp V."/>
            <person name="Albert L."/>
            <person name="Andreopoulos W."/>
            <person name="Angelini C."/>
            <person name="Antonin V."/>
            <person name="Barry K.W."/>
            <person name="Bougher N.L."/>
            <person name="Buchanan P."/>
            <person name="Buyck B."/>
            <person name="Bense V."/>
            <person name="Catcheside P."/>
            <person name="Chovatia M."/>
            <person name="Cooper J."/>
            <person name="Damon W."/>
            <person name="Desjardin D."/>
            <person name="Finy P."/>
            <person name="Geml J."/>
            <person name="Haridas S."/>
            <person name="Hughes K."/>
            <person name="Justo A."/>
            <person name="Karasinski D."/>
            <person name="Kautmanova I."/>
            <person name="Kiss B."/>
            <person name="Kocsube S."/>
            <person name="Kotiranta H."/>
            <person name="LaButti K.M."/>
            <person name="Lechner B.E."/>
            <person name="Liimatainen K."/>
            <person name="Lipzen A."/>
            <person name="Lukacs Z."/>
            <person name="Mihaltcheva S."/>
            <person name="Morgado L.N."/>
            <person name="Niskanen T."/>
            <person name="Noordeloos M.E."/>
            <person name="Ohm R.A."/>
            <person name="Ortiz-Santana B."/>
            <person name="Ovrebo C."/>
            <person name="Racz N."/>
            <person name="Riley R."/>
            <person name="Savchenko A."/>
            <person name="Shiryaev A."/>
            <person name="Soop K."/>
            <person name="Spirin V."/>
            <person name="Szebenyi C."/>
            <person name="Tomsovsky M."/>
            <person name="Tulloss R.E."/>
            <person name="Uehling J."/>
            <person name="Grigoriev I.V."/>
            <person name="Vagvolgyi C."/>
            <person name="Papp T."/>
            <person name="Martin F.M."/>
            <person name="Miettinen O."/>
            <person name="Hibbett D.S."/>
            <person name="Nagy L.G."/>
        </authorList>
    </citation>
    <scope>NUCLEOTIDE SEQUENCE [LARGE SCALE GENOMIC DNA]</scope>
    <source>
        <strain evidence="2 3">CBS 309.79</strain>
    </source>
</reference>
<dbReference type="InterPro" id="IPR002575">
    <property type="entry name" value="Aminoglycoside_PTrfase"/>
</dbReference>
<dbReference type="SUPFAM" id="SSF56112">
    <property type="entry name" value="Protein kinase-like (PK-like)"/>
    <property type="match status" value="1"/>
</dbReference>
<sequence length="129" mass="15277">MEIKATRGAIEPSEDLAEFHSPFYDERARELLRWRSEQTYHMQLVHGDILPENLLADKDLRLTGLIDWECAAWMPGYWEALSSAKNGSHGRWGEVVNTLFSEYQQDVELHNSYVHYSQWCLMRSRFRRT</sequence>
<dbReference type="Proteomes" id="UP000305067">
    <property type="component" value="Unassembled WGS sequence"/>
</dbReference>
<keyword evidence="3" id="KW-1185">Reference proteome</keyword>
<dbReference type="EMBL" id="ML178864">
    <property type="protein sequence ID" value="TFK96235.1"/>
    <property type="molecule type" value="Genomic_DNA"/>
</dbReference>
<dbReference type="AlphaFoldDB" id="A0A5C3Q2A9"/>
<feature type="domain" description="Aminoglycoside phosphotransferase" evidence="1">
    <location>
        <begin position="24"/>
        <end position="105"/>
    </location>
</feature>
<name>A0A5C3Q2A9_9AGAR</name>
<organism evidence="2 3">
    <name type="scientific">Pterulicium gracile</name>
    <dbReference type="NCBI Taxonomy" id="1884261"/>
    <lineage>
        <taxon>Eukaryota</taxon>
        <taxon>Fungi</taxon>
        <taxon>Dikarya</taxon>
        <taxon>Basidiomycota</taxon>
        <taxon>Agaricomycotina</taxon>
        <taxon>Agaricomycetes</taxon>
        <taxon>Agaricomycetidae</taxon>
        <taxon>Agaricales</taxon>
        <taxon>Pleurotineae</taxon>
        <taxon>Pterulaceae</taxon>
        <taxon>Pterulicium</taxon>
    </lineage>
</organism>
<accession>A0A5C3Q2A9</accession>
<dbReference type="InterPro" id="IPR011009">
    <property type="entry name" value="Kinase-like_dom_sf"/>
</dbReference>
<gene>
    <name evidence="2" type="ORF">BDV98DRAFT_576454</name>
</gene>
<dbReference type="OrthoDB" id="5404599at2759"/>
<dbReference type="STRING" id="1884261.A0A5C3Q2A9"/>
<dbReference type="Pfam" id="PF01636">
    <property type="entry name" value="APH"/>
    <property type="match status" value="1"/>
</dbReference>
<proteinExistence type="predicted"/>
<protein>
    <recommendedName>
        <fullName evidence="1">Aminoglycoside phosphotransferase domain-containing protein</fullName>
    </recommendedName>
</protein>
<evidence type="ECO:0000313" key="2">
    <source>
        <dbReference type="EMBL" id="TFK96235.1"/>
    </source>
</evidence>
<evidence type="ECO:0000313" key="3">
    <source>
        <dbReference type="Proteomes" id="UP000305067"/>
    </source>
</evidence>
<evidence type="ECO:0000259" key="1">
    <source>
        <dbReference type="Pfam" id="PF01636"/>
    </source>
</evidence>
<dbReference type="Gene3D" id="3.90.1200.10">
    <property type="match status" value="1"/>
</dbReference>
<feature type="non-terminal residue" evidence="2">
    <location>
        <position position="129"/>
    </location>
</feature>